<keyword evidence="1" id="KW-0472">Membrane</keyword>
<keyword evidence="1" id="KW-0812">Transmembrane</keyword>
<organism evidence="2 3">
    <name type="scientific">Aliarcobacter butzleri</name>
    <dbReference type="NCBI Taxonomy" id="28197"/>
    <lineage>
        <taxon>Bacteria</taxon>
        <taxon>Pseudomonadati</taxon>
        <taxon>Campylobacterota</taxon>
        <taxon>Epsilonproteobacteria</taxon>
        <taxon>Campylobacterales</taxon>
        <taxon>Arcobacteraceae</taxon>
        <taxon>Aliarcobacter</taxon>
    </lineage>
</organism>
<gene>
    <name evidence="2" type="ORF">O8C91_09235</name>
</gene>
<dbReference type="EMBL" id="JAPZDC010000006">
    <property type="protein sequence ID" value="MDN5064379.1"/>
    <property type="molecule type" value="Genomic_DNA"/>
</dbReference>
<reference evidence="2" key="2">
    <citation type="journal article" date="2023" name="Microorganisms">
        <title>Genomic Characterization of Arcobacter butzleri Strains Isolated from Various Sources in Lithuania.</title>
        <authorList>
            <person name="Uljanovas D."/>
            <person name="Golz G."/>
            <person name="Fleischmann S."/>
            <person name="Kudirkiene E."/>
            <person name="Kasetiene N."/>
            <person name="Grineviciene A."/>
            <person name="Tamuleviciene E."/>
            <person name="Aksomaitiene J."/>
            <person name="Alter T."/>
            <person name="Malakauskas M."/>
        </authorList>
    </citation>
    <scope>NUCLEOTIDE SEQUENCE</scope>
    <source>
        <strain evidence="2">RCM39</strain>
    </source>
</reference>
<dbReference type="Proteomes" id="UP001171529">
    <property type="component" value="Unassembled WGS sequence"/>
</dbReference>
<comment type="caution">
    <text evidence="2">The sequence shown here is derived from an EMBL/GenBank/DDBJ whole genome shotgun (WGS) entry which is preliminary data.</text>
</comment>
<dbReference type="RefSeq" id="WP_301344895.1">
    <property type="nucleotide sequence ID" value="NZ_JAPZDB010000014.1"/>
</dbReference>
<keyword evidence="1" id="KW-1133">Transmembrane helix</keyword>
<evidence type="ECO:0000313" key="3">
    <source>
        <dbReference type="Proteomes" id="UP001171529"/>
    </source>
</evidence>
<evidence type="ECO:0000313" key="2">
    <source>
        <dbReference type="EMBL" id="MDN5064379.1"/>
    </source>
</evidence>
<name>A0AAW7PTL6_9BACT</name>
<proteinExistence type="predicted"/>
<feature type="transmembrane region" description="Helical" evidence="1">
    <location>
        <begin position="67"/>
        <end position="90"/>
    </location>
</feature>
<evidence type="ECO:0000256" key="1">
    <source>
        <dbReference type="SAM" id="Phobius"/>
    </source>
</evidence>
<sequence>MPICKSCGKKYIYLSLGNSKYCENCEPREVIYIDEEFNNTVKGIKRKRQKSINTNPNKSKNSEKSEWYILFPLQVFLIPFVIIFMIIISIKNDYDTRFKEEKTYDMKKILGNDYELFERMQNDSKYREELEEKFKYRK</sequence>
<protein>
    <submittedName>
        <fullName evidence="2">Uncharacterized protein</fullName>
    </submittedName>
</protein>
<dbReference type="AlphaFoldDB" id="A0AAW7PTL6"/>
<reference evidence="2" key="1">
    <citation type="submission" date="2022-12" db="EMBL/GenBank/DDBJ databases">
        <authorList>
            <person name="Uljanovas D."/>
        </authorList>
    </citation>
    <scope>NUCLEOTIDE SEQUENCE</scope>
    <source>
        <strain evidence="2">RCM39</strain>
    </source>
</reference>
<accession>A0AAW7PTL6</accession>